<dbReference type="Proteomes" id="UP001162480">
    <property type="component" value="Chromosome 9"/>
</dbReference>
<feature type="compositionally biased region" description="Low complexity" evidence="1">
    <location>
        <begin position="42"/>
        <end position="51"/>
    </location>
</feature>
<dbReference type="EMBL" id="OX597822">
    <property type="protein sequence ID" value="CAI9727610.1"/>
    <property type="molecule type" value="Genomic_DNA"/>
</dbReference>
<evidence type="ECO:0000256" key="1">
    <source>
        <dbReference type="SAM" id="MobiDB-lite"/>
    </source>
</evidence>
<proteinExistence type="predicted"/>
<feature type="compositionally biased region" description="Basic and acidic residues" evidence="1">
    <location>
        <begin position="1"/>
        <end position="13"/>
    </location>
</feature>
<protein>
    <submittedName>
        <fullName evidence="2">Uncharacterized protein</fullName>
    </submittedName>
</protein>
<organism evidence="2 3">
    <name type="scientific">Octopus vulgaris</name>
    <name type="common">Common octopus</name>
    <dbReference type="NCBI Taxonomy" id="6645"/>
    <lineage>
        <taxon>Eukaryota</taxon>
        <taxon>Metazoa</taxon>
        <taxon>Spiralia</taxon>
        <taxon>Lophotrochozoa</taxon>
        <taxon>Mollusca</taxon>
        <taxon>Cephalopoda</taxon>
        <taxon>Coleoidea</taxon>
        <taxon>Octopodiformes</taxon>
        <taxon>Octopoda</taxon>
        <taxon>Incirrata</taxon>
        <taxon>Octopodidae</taxon>
        <taxon>Octopus</taxon>
    </lineage>
</organism>
<evidence type="ECO:0000313" key="3">
    <source>
        <dbReference type="Proteomes" id="UP001162480"/>
    </source>
</evidence>
<feature type="compositionally biased region" description="Polar residues" evidence="1">
    <location>
        <begin position="67"/>
        <end position="76"/>
    </location>
</feature>
<sequence length="150" mass="16563">MAVARTSEKEDQRRNHRSANTASTATARSSQTSPQRKRHRAANAACISAAARTEENEEQRHRRRTTYAGNSPAALSSQTLQDCDNCLQNYVRQRALPKGVSKPLASQWVLKTFHKCMLLIGAALRNKVLKSEEHCASAVAEVGVKTFSQV</sequence>
<evidence type="ECO:0000313" key="2">
    <source>
        <dbReference type="EMBL" id="CAI9727610.1"/>
    </source>
</evidence>
<accession>A0AA36F7V5</accession>
<feature type="compositionally biased region" description="Low complexity" evidence="1">
    <location>
        <begin position="18"/>
        <end position="33"/>
    </location>
</feature>
<reference evidence="2" key="1">
    <citation type="submission" date="2023-08" db="EMBL/GenBank/DDBJ databases">
        <authorList>
            <person name="Alioto T."/>
            <person name="Alioto T."/>
            <person name="Gomez Garrido J."/>
        </authorList>
    </citation>
    <scope>NUCLEOTIDE SEQUENCE</scope>
</reference>
<dbReference type="AlphaFoldDB" id="A0AA36F7V5"/>
<name>A0AA36F7V5_OCTVU</name>
<gene>
    <name evidence="2" type="ORF">OCTVUL_1B030267</name>
</gene>
<feature type="region of interest" description="Disordered" evidence="1">
    <location>
        <begin position="1"/>
        <end position="76"/>
    </location>
</feature>
<keyword evidence="3" id="KW-1185">Reference proteome</keyword>